<evidence type="ECO:0000256" key="3">
    <source>
        <dbReference type="ARBA" id="ARBA00022473"/>
    </source>
</evidence>
<protein>
    <recommendedName>
        <fullName evidence="2">Male-enhanced antigen 1</fullName>
    </recommendedName>
</protein>
<evidence type="ECO:0000256" key="2">
    <source>
        <dbReference type="ARBA" id="ARBA00022245"/>
    </source>
</evidence>
<dbReference type="GeneID" id="6754875"/>
<sequence length="141" mass="15712">MVPNDLPVTSNHENNIDSNENPVLHDEEDSDMDEEFDDDNQGYVPLGQDDDDQDELLTETPQSENGEGGMTTCMNANGQSNDHSHLHEPMNPAHAALIVQSMSNISLPLSATPDWAKLVPEEMWKESLLTTIAERHNQDDM</sequence>
<keyword evidence="9" id="KW-1185">Reference proteome</keyword>
<feature type="compositionally biased region" description="Polar residues" evidence="7">
    <location>
        <begin position="72"/>
        <end position="81"/>
    </location>
</feature>
<reference evidence="8 9" key="1">
    <citation type="journal article" date="2008" name="Nature">
        <title>The Trichoplax genome and the nature of placozoans.</title>
        <authorList>
            <person name="Srivastava M."/>
            <person name="Begovic E."/>
            <person name="Chapman J."/>
            <person name="Putnam N.H."/>
            <person name="Hellsten U."/>
            <person name="Kawashima T."/>
            <person name="Kuo A."/>
            <person name="Mitros T."/>
            <person name="Salamov A."/>
            <person name="Carpenter M.L."/>
            <person name="Signorovitch A.Y."/>
            <person name="Moreno M.A."/>
            <person name="Kamm K."/>
            <person name="Grimwood J."/>
            <person name="Schmutz J."/>
            <person name="Shapiro H."/>
            <person name="Grigoriev I.V."/>
            <person name="Buss L.W."/>
            <person name="Schierwater B."/>
            <person name="Dellaporta S.L."/>
            <person name="Rokhsar D.S."/>
        </authorList>
    </citation>
    <scope>NUCLEOTIDE SEQUENCE [LARGE SCALE GENOMIC DNA]</scope>
    <source>
        <strain evidence="8 9">Grell-BS-1999</strain>
    </source>
</reference>
<dbReference type="InterPro" id="IPR009685">
    <property type="entry name" value="MEA1"/>
</dbReference>
<evidence type="ECO:0000313" key="9">
    <source>
        <dbReference type="Proteomes" id="UP000009022"/>
    </source>
</evidence>
<feature type="compositionally biased region" description="Polar residues" evidence="7">
    <location>
        <begin position="7"/>
        <end position="21"/>
    </location>
</feature>
<dbReference type="Pfam" id="PF06910">
    <property type="entry name" value="MEA1"/>
    <property type="match status" value="1"/>
</dbReference>
<feature type="compositionally biased region" description="Acidic residues" evidence="7">
    <location>
        <begin position="48"/>
        <end position="57"/>
    </location>
</feature>
<evidence type="ECO:0000256" key="4">
    <source>
        <dbReference type="ARBA" id="ARBA00022553"/>
    </source>
</evidence>
<keyword evidence="6" id="KW-0744">Spermatogenesis</keyword>
<evidence type="ECO:0000256" key="7">
    <source>
        <dbReference type="SAM" id="MobiDB-lite"/>
    </source>
</evidence>
<evidence type="ECO:0000313" key="8">
    <source>
        <dbReference type="EMBL" id="EDV24136.1"/>
    </source>
</evidence>
<dbReference type="PANTHER" id="PTHR17005">
    <property type="entry name" value="MALE-ENHANCED ANTIGEN-1"/>
    <property type="match status" value="1"/>
</dbReference>
<feature type="compositionally biased region" description="Acidic residues" evidence="7">
    <location>
        <begin position="26"/>
        <end position="40"/>
    </location>
</feature>
<comment type="function">
    <text evidence="1">May play an important role in spermatogenesis and/or testis development.</text>
</comment>
<evidence type="ECO:0000256" key="6">
    <source>
        <dbReference type="ARBA" id="ARBA00022871"/>
    </source>
</evidence>
<accession>B3RZ39</accession>
<dbReference type="FunCoup" id="B3RZ39">
    <property type="interactions" value="387"/>
</dbReference>
<dbReference type="InParanoid" id="B3RZ39"/>
<dbReference type="GO" id="GO:0030154">
    <property type="term" value="P:cell differentiation"/>
    <property type="evidence" value="ECO:0007669"/>
    <property type="project" value="UniProtKB-KW"/>
</dbReference>
<keyword evidence="3" id="KW-0217">Developmental protein</keyword>
<organism evidence="8 9">
    <name type="scientific">Trichoplax adhaerens</name>
    <name type="common">Trichoplax reptans</name>
    <dbReference type="NCBI Taxonomy" id="10228"/>
    <lineage>
        <taxon>Eukaryota</taxon>
        <taxon>Metazoa</taxon>
        <taxon>Placozoa</taxon>
        <taxon>Uniplacotomia</taxon>
        <taxon>Trichoplacea</taxon>
        <taxon>Trichoplacidae</taxon>
        <taxon>Trichoplax</taxon>
    </lineage>
</organism>
<dbReference type="RefSeq" id="XP_002113662.1">
    <property type="nucleotide sequence ID" value="XM_002113626.1"/>
</dbReference>
<dbReference type="OrthoDB" id="5593200at2759"/>
<feature type="region of interest" description="Disordered" evidence="7">
    <location>
        <begin position="1"/>
        <end position="88"/>
    </location>
</feature>
<evidence type="ECO:0000256" key="1">
    <source>
        <dbReference type="ARBA" id="ARBA00002540"/>
    </source>
</evidence>
<keyword evidence="5" id="KW-0221">Differentiation</keyword>
<dbReference type="HOGENOM" id="CLU_111732_0_0_1"/>
<dbReference type="GO" id="GO:0007283">
    <property type="term" value="P:spermatogenesis"/>
    <property type="evidence" value="ECO:0007669"/>
    <property type="project" value="UniProtKB-KW"/>
</dbReference>
<dbReference type="KEGG" id="tad:TRIADDRAFT_63997"/>
<gene>
    <name evidence="8" type="ORF">TRIADDRAFT_63997</name>
</gene>
<name>B3RZ39_TRIAD</name>
<dbReference type="CTD" id="6754875"/>
<evidence type="ECO:0000256" key="5">
    <source>
        <dbReference type="ARBA" id="ARBA00022782"/>
    </source>
</evidence>
<keyword evidence="4" id="KW-0597">Phosphoprotein</keyword>
<dbReference type="EMBL" id="DS985246">
    <property type="protein sequence ID" value="EDV24136.1"/>
    <property type="molecule type" value="Genomic_DNA"/>
</dbReference>
<dbReference type="AlphaFoldDB" id="B3RZ39"/>
<dbReference type="Proteomes" id="UP000009022">
    <property type="component" value="Unassembled WGS sequence"/>
</dbReference>
<proteinExistence type="predicted"/>
<dbReference type="PhylomeDB" id="B3RZ39"/>